<dbReference type="GO" id="GO:0004386">
    <property type="term" value="F:helicase activity"/>
    <property type="evidence" value="ECO:0007669"/>
    <property type="project" value="UniProtKB-KW"/>
</dbReference>
<keyword evidence="1" id="KW-0378">Hydrolase</keyword>
<keyword evidence="1" id="KW-0547">Nucleotide-binding</keyword>
<keyword evidence="1" id="KW-0347">Helicase</keyword>
<name>R9NX42_PSEHS</name>
<proteinExistence type="predicted"/>
<sequence>MSALDEAEERSAPKWRKIEGKSQRAAVLPLRLVSWLIRRCCTSLWLKLCSDALRDRQHAQIPMHTHSLSRFPAQIKGSDDRKKSTQRFRDSFGDLSSCVDLCDAFFRLVVNPLLHADRSIAPVNGIPSSLGSSNRHGVHPILHSSWDLIYIDVLELRADMTAP</sequence>
<dbReference type="AlphaFoldDB" id="R9NX42"/>
<dbReference type="EMBL" id="DF238773">
    <property type="protein sequence ID" value="GAC93213.1"/>
    <property type="molecule type" value="Genomic_DNA"/>
</dbReference>
<accession>R9NX42</accession>
<evidence type="ECO:0000313" key="2">
    <source>
        <dbReference type="Proteomes" id="UP000014071"/>
    </source>
</evidence>
<organism evidence="1 2">
    <name type="scientific">Pseudozyma hubeiensis (strain SY62)</name>
    <name type="common">Yeast</name>
    <dbReference type="NCBI Taxonomy" id="1305764"/>
    <lineage>
        <taxon>Eukaryota</taxon>
        <taxon>Fungi</taxon>
        <taxon>Dikarya</taxon>
        <taxon>Basidiomycota</taxon>
        <taxon>Ustilaginomycotina</taxon>
        <taxon>Ustilaginomycetes</taxon>
        <taxon>Ustilaginales</taxon>
        <taxon>Ustilaginaceae</taxon>
        <taxon>Pseudozyma</taxon>
    </lineage>
</organism>
<dbReference type="Proteomes" id="UP000014071">
    <property type="component" value="Unassembled WGS sequence"/>
</dbReference>
<dbReference type="HOGENOM" id="CLU_1627819_0_0_1"/>
<keyword evidence="2" id="KW-1185">Reference proteome</keyword>
<keyword evidence="1" id="KW-0067">ATP-binding</keyword>
<dbReference type="RefSeq" id="XP_012186800.1">
    <property type="nucleotide sequence ID" value="XM_012331410.1"/>
</dbReference>
<evidence type="ECO:0000313" key="1">
    <source>
        <dbReference type="EMBL" id="GAC93213.1"/>
    </source>
</evidence>
<gene>
    <name evidence="1" type="ORF">PHSY_000776</name>
</gene>
<reference evidence="2" key="1">
    <citation type="journal article" date="2013" name="Genome Announc.">
        <title>Draft genome sequence of the basidiomycetous yeast-like fungus Pseudozyma hubeiensis SY62, which produces an abundant amount of the biosurfactant mannosylerythritol lipids.</title>
        <authorList>
            <person name="Konishi M."/>
            <person name="Hatada Y."/>
            <person name="Horiuchi J."/>
        </authorList>
    </citation>
    <scope>NUCLEOTIDE SEQUENCE [LARGE SCALE GENOMIC DNA]</scope>
    <source>
        <strain evidence="2">SY62</strain>
    </source>
</reference>
<protein>
    <submittedName>
        <fullName evidence="1">Helicase</fullName>
    </submittedName>
</protein>
<dbReference type="GeneID" id="24106079"/>